<name>A0AC34GTK7_9BILA</name>
<evidence type="ECO:0000313" key="2">
    <source>
        <dbReference type="WBParaSite" id="ES5_v2.g8069.t1"/>
    </source>
</evidence>
<sequence>MKSKDGSRIALGYQVKDMGQRKESSMSVKVNPMPDTPLTSKKTSVTSLPSNTSKKSAKISLQFAEKLAAMKLERERMKNLAKWENLKPILETIKSYSYVLALIVLMVNTV</sequence>
<dbReference type="WBParaSite" id="ES5_v2.g8069.t1">
    <property type="protein sequence ID" value="ES5_v2.g8069.t1"/>
    <property type="gene ID" value="ES5_v2.g8069"/>
</dbReference>
<evidence type="ECO:0000313" key="1">
    <source>
        <dbReference type="Proteomes" id="UP000887579"/>
    </source>
</evidence>
<dbReference type="Proteomes" id="UP000887579">
    <property type="component" value="Unplaced"/>
</dbReference>
<organism evidence="1 2">
    <name type="scientific">Panagrolaimus sp. ES5</name>
    <dbReference type="NCBI Taxonomy" id="591445"/>
    <lineage>
        <taxon>Eukaryota</taxon>
        <taxon>Metazoa</taxon>
        <taxon>Ecdysozoa</taxon>
        <taxon>Nematoda</taxon>
        <taxon>Chromadorea</taxon>
        <taxon>Rhabditida</taxon>
        <taxon>Tylenchina</taxon>
        <taxon>Panagrolaimomorpha</taxon>
        <taxon>Panagrolaimoidea</taxon>
        <taxon>Panagrolaimidae</taxon>
        <taxon>Panagrolaimus</taxon>
    </lineage>
</organism>
<proteinExistence type="predicted"/>
<reference evidence="2" key="1">
    <citation type="submission" date="2022-11" db="UniProtKB">
        <authorList>
            <consortium name="WormBaseParasite"/>
        </authorList>
    </citation>
    <scope>IDENTIFICATION</scope>
</reference>
<protein>
    <submittedName>
        <fullName evidence="2">Uncharacterized protein</fullName>
    </submittedName>
</protein>
<accession>A0AC34GTK7</accession>